<comment type="subcellular location">
    <subcellularLocation>
        <location evidence="1">Cell membrane</location>
        <topology evidence="1">Multi-pass membrane protein</topology>
    </subcellularLocation>
</comment>
<keyword evidence="4 6" id="KW-1133">Transmembrane helix</keyword>
<dbReference type="STRING" id="1123272.SAMN02745824_2024"/>
<dbReference type="Pfam" id="PF02687">
    <property type="entry name" value="FtsX"/>
    <property type="match status" value="2"/>
</dbReference>
<evidence type="ECO:0000256" key="4">
    <source>
        <dbReference type="ARBA" id="ARBA00022989"/>
    </source>
</evidence>
<keyword evidence="5 6" id="KW-0472">Membrane</keyword>
<evidence type="ECO:0000313" key="9">
    <source>
        <dbReference type="EMBL" id="SIN84868.1"/>
    </source>
</evidence>
<evidence type="ECO:0000256" key="2">
    <source>
        <dbReference type="ARBA" id="ARBA00022475"/>
    </source>
</evidence>
<dbReference type="Proteomes" id="UP000185192">
    <property type="component" value="Unassembled WGS sequence"/>
</dbReference>
<dbReference type="InterPro" id="IPR003838">
    <property type="entry name" value="ABC3_permease_C"/>
</dbReference>
<feature type="domain" description="ABC3 transporter permease C-terminal" evidence="7">
    <location>
        <begin position="721"/>
        <end position="832"/>
    </location>
</feature>
<evidence type="ECO:0000256" key="1">
    <source>
        <dbReference type="ARBA" id="ARBA00004651"/>
    </source>
</evidence>
<dbReference type="InterPro" id="IPR038766">
    <property type="entry name" value="Membrane_comp_ABC_pdt"/>
</dbReference>
<reference evidence="10" key="1">
    <citation type="submission" date="2016-11" db="EMBL/GenBank/DDBJ databases">
        <authorList>
            <person name="Varghese N."/>
            <person name="Submissions S."/>
        </authorList>
    </citation>
    <scope>NUCLEOTIDE SEQUENCE [LARGE SCALE GENOMIC DNA]</scope>
    <source>
        <strain evidence="10">DSM 22363</strain>
    </source>
</reference>
<evidence type="ECO:0000259" key="8">
    <source>
        <dbReference type="Pfam" id="PF12704"/>
    </source>
</evidence>
<evidence type="ECO:0000313" key="10">
    <source>
        <dbReference type="Proteomes" id="UP000185192"/>
    </source>
</evidence>
<feature type="transmembrane region" description="Helical" evidence="6">
    <location>
        <begin position="353"/>
        <end position="374"/>
    </location>
</feature>
<dbReference type="PANTHER" id="PTHR30287:SF1">
    <property type="entry name" value="INNER MEMBRANE PROTEIN"/>
    <property type="match status" value="1"/>
</dbReference>
<dbReference type="Pfam" id="PF12704">
    <property type="entry name" value="MacB_PCD"/>
    <property type="match status" value="1"/>
</dbReference>
<dbReference type="RefSeq" id="WP_074205124.1">
    <property type="nucleotide sequence ID" value="NZ_FSQW01000002.1"/>
</dbReference>
<dbReference type="GO" id="GO:0005886">
    <property type="term" value="C:plasma membrane"/>
    <property type="evidence" value="ECO:0007669"/>
    <property type="project" value="UniProtKB-SubCell"/>
</dbReference>
<accession>A0A1N6EPD7</accession>
<evidence type="ECO:0000256" key="3">
    <source>
        <dbReference type="ARBA" id="ARBA00022692"/>
    </source>
</evidence>
<feature type="transmembrane region" description="Helical" evidence="6">
    <location>
        <begin position="427"/>
        <end position="453"/>
    </location>
</feature>
<name>A0A1N6EPD7_9SPHN</name>
<sequence>MSRQSPENSGWGKAWTIARRDLRGRFVGLRLLITCLFLGVATLAAIGSLTNSITEELANRGQAILGGDLEISIAQREASPTELETLRSAGELSETLRMQAMARLPDGSDTQLVELKGVDAPYPLYGTFTLADGRAAPPLGADEIYVTPALMQRLSLSVGDNIEFGEAAFSIAGVIGDEPDRLSEGLSLGPVAITSLEGLRSTNLIQPGSLFEGKYRLKLPPETDPSELADTLEAQFKNAAWEVKTRDNGAPSTRRFIERMGQFLTLVGLASLVIAGIGVGNGVASYLRGKQGAIATLKILGADSGMIFRIYMLQIFAIAFVAIVAGLVVGAIVPLLIIQVAGDVLPIRPDFALYPLPLAISAAYGFLIAIIFALPPLSRAKLIPAAGLFRGEIKPWRQFDRPTWLAVGLAIAAIILLAVGGTREPLFSIWFIVAALGVLLLLTLLGITIRWLASKTPRPKQPLLRLALTNLHRPGAQTGQLVVALGLGLTLFATLAAIQTSLTNEIRLSVPREAPSFFVLDIPVERASEFQEQVTERAPEAQINIVPTLRGIITEYGGQVVAELDQIPEGAWVLRGDRGLTYSATIPEGSEIVAGEWWPEDYDGPPLVSVDAEQAGALGLSVGDSLTISLLGVEIQSTVASLREVNWRNFGFNYVLVFPPSVLANTPHNVAATIQIDETRESGLLSSLPQAFPSISMVKVKEIASQIGTILDQMATAIGSAASIAIFSGIAVLVGAVAASRQSRIYDSVILKLLGATRRQILTAQAIEYAVLAVLLSLVALGLGLLSGWFVITQIFEFTWQPDWDIVLATLAVGAVVTLGIGLIGSIPVLSAKPARALREL</sequence>
<feature type="transmembrane region" description="Helical" evidence="6">
    <location>
        <begin position="717"/>
        <end position="740"/>
    </location>
</feature>
<evidence type="ECO:0000256" key="5">
    <source>
        <dbReference type="ARBA" id="ARBA00023136"/>
    </source>
</evidence>
<gene>
    <name evidence="9" type="ORF">SAMN02745824_2024</name>
</gene>
<feature type="transmembrane region" description="Helical" evidence="6">
    <location>
        <begin position="481"/>
        <end position="502"/>
    </location>
</feature>
<dbReference type="InterPro" id="IPR025857">
    <property type="entry name" value="MacB_PCD"/>
</dbReference>
<dbReference type="EMBL" id="FSQW01000002">
    <property type="protein sequence ID" value="SIN84868.1"/>
    <property type="molecule type" value="Genomic_DNA"/>
</dbReference>
<keyword evidence="10" id="KW-1185">Reference proteome</keyword>
<feature type="domain" description="ABC3 transporter permease C-terminal" evidence="7">
    <location>
        <begin position="267"/>
        <end position="380"/>
    </location>
</feature>
<dbReference type="PANTHER" id="PTHR30287">
    <property type="entry name" value="MEMBRANE COMPONENT OF PREDICTED ABC SUPERFAMILY METABOLITE UPTAKE TRANSPORTER"/>
    <property type="match status" value="1"/>
</dbReference>
<feature type="transmembrane region" description="Helical" evidence="6">
    <location>
        <begin position="761"/>
        <end position="786"/>
    </location>
</feature>
<dbReference type="AlphaFoldDB" id="A0A1N6EPD7"/>
<feature type="transmembrane region" description="Helical" evidence="6">
    <location>
        <begin position="308"/>
        <end position="341"/>
    </location>
</feature>
<keyword evidence="3 6" id="KW-0812">Transmembrane</keyword>
<organism evidence="9 10">
    <name type="scientific">Parasphingorhabdus marina DSM 22363</name>
    <dbReference type="NCBI Taxonomy" id="1123272"/>
    <lineage>
        <taxon>Bacteria</taxon>
        <taxon>Pseudomonadati</taxon>
        <taxon>Pseudomonadota</taxon>
        <taxon>Alphaproteobacteria</taxon>
        <taxon>Sphingomonadales</taxon>
        <taxon>Sphingomonadaceae</taxon>
        <taxon>Parasphingorhabdus</taxon>
    </lineage>
</organism>
<feature type="transmembrane region" description="Helical" evidence="6">
    <location>
        <begin position="403"/>
        <end position="421"/>
    </location>
</feature>
<feature type="transmembrane region" description="Helical" evidence="6">
    <location>
        <begin position="263"/>
        <end position="287"/>
    </location>
</feature>
<feature type="domain" description="MacB-like periplasmic core" evidence="8">
    <location>
        <begin position="33"/>
        <end position="234"/>
    </location>
</feature>
<feature type="transmembrane region" description="Helical" evidence="6">
    <location>
        <begin position="806"/>
        <end position="830"/>
    </location>
</feature>
<dbReference type="OrthoDB" id="9775544at2"/>
<feature type="transmembrane region" description="Helical" evidence="6">
    <location>
        <begin position="27"/>
        <end position="49"/>
    </location>
</feature>
<protein>
    <submittedName>
        <fullName evidence="9">Putative ABC transport system permease protein</fullName>
    </submittedName>
</protein>
<keyword evidence="2" id="KW-1003">Cell membrane</keyword>
<evidence type="ECO:0000259" key="7">
    <source>
        <dbReference type="Pfam" id="PF02687"/>
    </source>
</evidence>
<proteinExistence type="predicted"/>
<evidence type="ECO:0000256" key="6">
    <source>
        <dbReference type="SAM" id="Phobius"/>
    </source>
</evidence>